<accession>A0A401Q5P9</accession>
<comment type="similarity">
    <text evidence="2">Belongs to the dynein heavy chain family.</text>
</comment>
<evidence type="ECO:0000256" key="13">
    <source>
        <dbReference type="SAM" id="MobiDB-lite"/>
    </source>
</evidence>
<keyword evidence="7" id="KW-0243">Dynein</keyword>
<dbReference type="FunFam" id="3.40.50.300:FF:002141">
    <property type="entry name" value="Dynein heavy chain"/>
    <property type="match status" value="1"/>
</dbReference>
<dbReference type="STRING" id="75743.A0A401Q5P9"/>
<keyword evidence="10" id="KW-0505">Motor protein</keyword>
<keyword evidence="6" id="KW-0067">ATP-binding</keyword>
<evidence type="ECO:0000256" key="9">
    <source>
        <dbReference type="ARBA" id="ARBA00023069"/>
    </source>
</evidence>
<gene>
    <name evidence="16" type="ORF">scyTo_0017282</name>
</gene>
<feature type="compositionally biased region" description="Basic and acidic residues" evidence="13">
    <location>
        <begin position="110"/>
        <end position="120"/>
    </location>
</feature>
<evidence type="ECO:0000256" key="8">
    <source>
        <dbReference type="ARBA" id="ARBA00023054"/>
    </source>
</evidence>
<dbReference type="EMBL" id="BFAA01011105">
    <property type="protein sequence ID" value="GCB80678.1"/>
    <property type="molecule type" value="Genomic_DNA"/>
</dbReference>
<reference evidence="16 17" key="1">
    <citation type="journal article" date="2018" name="Nat. Ecol. Evol.">
        <title>Shark genomes provide insights into elasmobranch evolution and the origin of vertebrates.</title>
        <authorList>
            <person name="Hara Y"/>
            <person name="Yamaguchi K"/>
            <person name="Onimaru K"/>
            <person name="Kadota M"/>
            <person name="Koyanagi M"/>
            <person name="Keeley SD"/>
            <person name="Tatsumi K"/>
            <person name="Tanaka K"/>
            <person name="Motone F"/>
            <person name="Kageyama Y"/>
            <person name="Nozu R"/>
            <person name="Adachi N"/>
            <person name="Nishimura O"/>
            <person name="Nakagawa R"/>
            <person name="Tanegashima C"/>
            <person name="Kiyatake I"/>
            <person name="Matsumoto R"/>
            <person name="Murakumo K"/>
            <person name="Nishida K"/>
            <person name="Terakita A"/>
            <person name="Kuratani S"/>
            <person name="Sato K"/>
            <person name="Hyodo S Kuraku.S."/>
        </authorList>
    </citation>
    <scope>NUCLEOTIDE SEQUENCE [LARGE SCALE GENOMIC DNA]</scope>
</reference>
<dbReference type="Gene3D" id="1.20.920.20">
    <property type="match status" value="1"/>
</dbReference>
<comment type="subcellular location">
    <subcellularLocation>
        <location evidence="1">Cytoplasm</location>
        <location evidence="1">Cytoskeleton</location>
        <location evidence="1">Cilium axoneme</location>
    </subcellularLocation>
</comment>
<protein>
    <recommendedName>
        <fullName evidence="18">Dynein heavy chain AAA module D4 domain-containing protein</fullName>
    </recommendedName>
</protein>
<dbReference type="SUPFAM" id="SSF52540">
    <property type="entry name" value="P-loop containing nucleoside triphosphate hydrolases"/>
    <property type="match status" value="1"/>
</dbReference>
<comment type="caution">
    <text evidence="16">The sequence shown here is derived from an EMBL/GenBank/DDBJ whole genome shotgun (WGS) entry which is preliminary data.</text>
</comment>
<dbReference type="InterPro" id="IPR027417">
    <property type="entry name" value="P-loop_NTPase"/>
</dbReference>
<dbReference type="InterPro" id="IPR026983">
    <property type="entry name" value="DHC"/>
</dbReference>
<evidence type="ECO:0000256" key="12">
    <source>
        <dbReference type="ARBA" id="ARBA00023273"/>
    </source>
</evidence>
<evidence type="ECO:0000313" key="16">
    <source>
        <dbReference type="EMBL" id="GCB80678.1"/>
    </source>
</evidence>
<dbReference type="Proteomes" id="UP000288216">
    <property type="component" value="Unassembled WGS sequence"/>
</dbReference>
<feature type="region of interest" description="Disordered" evidence="13">
    <location>
        <begin position="106"/>
        <end position="154"/>
    </location>
</feature>
<dbReference type="Gene3D" id="3.40.50.300">
    <property type="entry name" value="P-loop containing nucleotide triphosphate hydrolases"/>
    <property type="match status" value="1"/>
</dbReference>
<dbReference type="OrthoDB" id="8947599at2759"/>
<dbReference type="AlphaFoldDB" id="A0A401Q5P9"/>
<evidence type="ECO:0000259" key="15">
    <source>
        <dbReference type="Pfam" id="PF12780"/>
    </source>
</evidence>
<evidence type="ECO:0000256" key="7">
    <source>
        <dbReference type="ARBA" id="ARBA00023017"/>
    </source>
</evidence>
<dbReference type="GO" id="GO:0005874">
    <property type="term" value="C:microtubule"/>
    <property type="evidence" value="ECO:0007669"/>
    <property type="project" value="UniProtKB-KW"/>
</dbReference>
<keyword evidence="11" id="KW-0206">Cytoskeleton</keyword>
<dbReference type="GO" id="GO:0007018">
    <property type="term" value="P:microtubule-based movement"/>
    <property type="evidence" value="ECO:0007669"/>
    <property type="project" value="InterPro"/>
</dbReference>
<dbReference type="Pfam" id="PF12777">
    <property type="entry name" value="MT"/>
    <property type="match status" value="1"/>
</dbReference>
<evidence type="ECO:0008006" key="18">
    <source>
        <dbReference type="Google" id="ProtNLM"/>
    </source>
</evidence>
<name>A0A401Q5P9_SCYTO</name>
<feature type="non-terminal residue" evidence="16">
    <location>
        <position position="557"/>
    </location>
</feature>
<evidence type="ECO:0000256" key="10">
    <source>
        <dbReference type="ARBA" id="ARBA00023175"/>
    </source>
</evidence>
<evidence type="ECO:0000256" key="1">
    <source>
        <dbReference type="ARBA" id="ARBA00004430"/>
    </source>
</evidence>
<dbReference type="PANTHER" id="PTHR22878:SF72">
    <property type="entry name" value="DYNEIN HEAVY CHAIN 3, AXONEMAL"/>
    <property type="match status" value="1"/>
</dbReference>
<evidence type="ECO:0000256" key="5">
    <source>
        <dbReference type="ARBA" id="ARBA00022741"/>
    </source>
</evidence>
<feature type="compositionally biased region" description="Basic and acidic residues" evidence="13">
    <location>
        <begin position="76"/>
        <end position="90"/>
    </location>
</feature>
<dbReference type="GO" id="GO:0051959">
    <property type="term" value="F:dynein light intermediate chain binding"/>
    <property type="evidence" value="ECO:0007669"/>
    <property type="project" value="InterPro"/>
</dbReference>
<organism evidence="16 17">
    <name type="scientific">Scyliorhinus torazame</name>
    <name type="common">Cloudy catshark</name>
    <name type="synonym">Catulus torazame</name>
    <dbReference type="NCBI Taxonomy" id="75743"/>
    <lineage>
        <taxon>Eukaryota</taxon>
        <taxon>Metazoa</taxon>
        <taxon>Chordata</taxon>
        <taxon>Craniata</taxon>
        <taxon>Vertebrata</taxon>
        <taxon>Chondrichthyes</taxon>
        <taxon>Elasmobranchii</taxon>
        <taxon>Galeomorphii</taxon>
        <taxon>Galeoidea</taxon>
        <taxon>Carcharhiniformes</taxon>
        <taxon>Scyliorhinidae</taxon>
        <taxon>Scyliorhinus</taxon>
    </lineage>
</organism>
<keyword evidence="17" id="KW-1185">Reference proteome</keyword>
<sequence>MGSGGRAPEDGFRRTGSRGRVPEDRFRRTGSGGRAPEDGLRRTGSGGRAPEDGLRRTGSRGWAPEDGLRRMGSRGRVPEDGFRRTGSRERVSENGVLKIRFPETGYQRQGSRDRGLEHPVPKTGVPKTGVPETGVPKTGVPETGFQRPRIGGSGRQSVTRLTAFMADTEIFQVSIQKTYTLTEWKDDLKKLLRGAGQNGTPTVFLFADHQIKDEAFLEDISMILTTGDIPNLFDNEEKRAIIEKMNHLAPVGKAKLDITPSNTYGKFTERVQQNLHLILVISPIGEAFRNRLRQFPALINCCTIDWFQAWPEDALEKVANHFLDDVEMSQEIRNEAVLMCEHFHQSVVTLSERFYETLQRRTYITPTSYLELIKIFKTLLERKRLELLTNKNRYTVGLEKLDFAASQIAIMQQELTELKPLLMEQDRETEELLKIIADETLEVEIVKQVVETDEATANKAAQEARTIKVECEQKLSVAMPALNDAITALDTLKASDITLVKTMQNPPSGVRLTLTAICILKGIKPEKKVDTNGKSTDDYWLSAKKMLSDRKFLESLK</sequence>
<dbReference type="InterPro" id="IPR024743">
    <property type="entry name" value="Dynein_HC_stalk"/>
</dbReference>
<keyword evidence="3" id="KW-0963">Cytoplasm</keyword>
<keyword evidence="9" id="KW-0969">Cilium</keyword>
<feature type="domain" description="Dynein heavy chain coiled coil stalk" evidence="14">
    <location>
        <begin position="393"/>
        <end position="556"/>
    </location>
</feature>
<dbReference type="GO" id="GO:0005930">
    <property type="term" value="C:axoneme"/>
    <property type="evidence" value="ECO:0007669"/>
    <property type="project" value="UniProtKB-SubCell"/>
</dbReference>
<dbReference type="GO" id="GO:0045505">
    <property type="term" value="F:dynein intermediate chain binding"/>
    <property type="evidence" value="ECO:0007669"/>
    <property type="project" value="InterPro"/>
</dbReference>
<feature type="domain" description="Dynein heavy chain AAA module D4" evidence="15">
    <location>
        <begin position="150"/>
        <end position="379"/>
    </location>
</feature>
<evidence type="ECO:0000256" key="6">
    <source>
        <dbReference type="ARBA" id="ARBA00022840"/>
    </source>
</evidence>
<dbReference type="OMA" id="EYRETIV"/>
<feature type="region of interest" description="Disordered" evidence="13">
    <location>
        <begin position="1"/>
        <end position="90"/>
    </location>
</feature>
<dbReference type="GO" id="GO:0005524">
    <property type="term" value="F:ATP binding"/>
    <property type="evidence" value="ECO:0007669"/>
    <property type="project" value="UniProtKB-KW"/>
</dbReference>
<dbReference type="Pfam" id="PF12780">
    <property type="entry name" value="AAA_8"/>
    <property type="match status" value="1"/>
</dbReference>
<evidence type="ECO:0000256" key="4">
    <source>
        <dbReference type="ARBA" id="ARBA00022701"/>
    </source>
</evidence>
<dbReference type="GO" id="GO:0030286">
    <property type="term" value="C:dynein complex"/>
    <property type="evidence" value="ECO:0007669"/>
    <property type="project" value="UniProtKB-KW"/>
</dbReference>
<dbReference type="PANTHER" id="PTHR22878">
    <property type="entry name" value="DYNEIN HEAVY CHAIN 6, AXONEMAL-LIKE-RELATED"/>
    <property type="match status" value="1"/>
</dbReference>
<keyword evidence="4" id="KW-0493">Microtubule</keyword>
<evidence type="ECO:0000256" key="2">
    <source>
        <dbReference type="ARBA" id="ARBA00008887"/>
    </source>
</evidence>
<evidence type="ECO:0000313" key="17">
    <source>
        <dbReference type="Proteomes" id="UP000288216"/>
    </source>
</evidence>
<keyword evidence="5" id="KW-0547">Nucleotide-binding</keyword>
<evidence type="ECO:0000259" key="14">
    <source>
        <dbReference type="Pfam" id="PF12777"/>
    </source>
</evidence>
<keyword evidence="12" id="KW-0966">Cell projection</keyword>
<dbReference type="InterPro" id="IPR024317">
    <property type="entry name" value="Dynein_heavy_chain_D4_dom"/>
</dbReference>
<proteinExistence type="inferred from homology"/>
<keyword evidence="8" id="KW-0175">Coiled coil</keyword>
<evidence type="ECO:0000256" key="11">
    <source>
        <dbReference type="ARBA" id="ARBA00023212"/>
    </source>
</evidence>
<evidence type="ECO:0000256" key="3">
    <source>
        <dbReference type="ARBA" id="ARBA00022490"/>
    </source>
</evidence>